<dbReference type="EMBL" id="JBHSWU010000705">
    <property type="protein sequence ID" value="MFC6725786.1"/>
    <property type="molecule type" value="Genomic_DNA"/>
</dbReference>
<dbReference type="InterPro" id="IPR006311">
    <property type="entry name" value="TAT_signal"/>
</dbReference>
<dbReference type="PROSITE" id="PS51318">
    <property type="entry name" value="TAT"/>
    <property type="match status" value="1"/>
</dbReference>
<sequence length="353" mass="38930">MRSSRRSLLRRLGAAATSVGAVRGRAGVAGVAGARGDAGDAELPDDSAGFDPAVHGFDFRNWSTADPYFPTHDHERVSEAEIRRTLGRTWGAVLERLFGLSFASLPEALLSAVAEQLYVSANQFAAANGHCFGMSYAAQRYFEHPEEVPLGREHASRFGHPEAPSRDDSRDPVAQDIDVYQTAQLLDPYAFVGRRDLLSPRTIDYEQQLAAVRAAVDAFGTASISLMNSRTHAAHEALVYDYVREEGATRLSLYDPNFRAGFYRNDRWRERLSLRVDPGGSPPVRRYTAGSRLDPRGTSGYDSFVYNRWGRLVSARNGPDAHPAQERETPTLRDQFLGLVTLTLDTASAVLRV</sequence>
<evidence type="ECO:0000256" key="1">
    <source>
        <dbReference type="SAM" id="MobiDB-lite"/>
    </source>
</evidence>
<evidence type="ECO:0000313" key="2">
    <source>
        <dbReference type="EMBL" id="MFC6725786.1"/>
    </source>
</evidence>
<gene>
    <name evidence="2" type="ORF">ACFQE1_15705</name>
</gene>
<name>A0ABD5S2R7_9EURY</name>
<reference evidence="2 3" key="1">
    <citation type="journal article" date="2019" name="Int. J. Syst. Evol. Microbiol.">
        <title>The Global Catalogue of Microorganisms (GCM) 10K type strain sequencing project: providing services to taxonomists for standard genome sequencing and annotation.</title>
        <authorList>
            <consortium name="The Broad Institute Genomics Platform"/>
            <consortium name="The Broad Institute Genome Sequencing Center for Infectious Disease"/>
            <person name="Wu L."/>
            <person name="Ma J."/>
        </authorList>
    </citation>
    <scope>NUCLEOTIDE SEQUENCE [LARGE SCALE GENOMIC DNA]</scope>
    <source>
        <strain evidence="2 3">NBRC 111368</strain>
    </source>
</reference>
<accession>A0ABD5S2R7</accession>
<dbReference type="AlphaFoldDB" id="A0ABD5S2R7"/>
<dbReference type="Proteomes" id="UP001596328">
    <property type="component" value="Unassembled WGS sequence"/>
</dbReference>
<organism evidence="2 3">
    <name type="scientific">Halobium palmae</name>
    <dbReference type="NCBI Taxonomy" id="1776492"/>
    <lineage>
        <taxon>Archaea</taxon>
        <taxon>Methanobacteriati</taxon>
        <taxon>Methanobacteriota</taxon>
        <taxon>Stenosarchaea group</taxon>
        <taxon>Halobacteria</taxon>
        <taxon>Halobacteriales</taxon>
        <taxon>Haloferacaceae</taxon>
        <taxon>Halobium</taxon>
    </lineage>
</organism>
<comment type="caution">
    <text evidence="2">The sequence shown here is derived from an EMBL/GenBank/DDBJ whole genome shotgun (WGS) entry which is preliminary data.</text>
</comment>
<feature type="region of interest" description="Disordered" evidence="1">
    <location>
        <begin position="152"/>
        <end position="172"/>
    </location>
</feature>
<protein>
    <submittedName>
        <fullName evidence="2">Uncharacterized protein</fullName>
    </submittedName>
</protein>
<feature type="non-terminal residue" evidence="2">
    <location>
        <position position="353"/>
    </location>
</feature>
<proteinExistence type="predicted"/>
<keyword evidence="3" id="KW-1185">Reference proteome</keyword>
<evidence type="ECO:0000313" key="3">
    <source>
        <dbReference type="Proteomes" id="UP001596328"/>
    </source>
</evidence>